<dbReference type="EMBL" id="CADCUA010000016">
    <property type="protein sequence ID" value="CAA9300567.1"/>
    <property type="molecule type" value="Genomic_DNA"/>
</dbReference>
<feature type="compositionally biased region" description="Basic residues" evidence="1">
    <location>
        <begin position="10"/>
        <end position="33"/>
    </location>
</feature>
<organism evidence="2">
    <name type="scientific">uncultured Lysobacter sp</name>
    <dbReference type="NCBI Taxonomy" id="271060"/>
    <lineage>
        <taxon>Bacteria</taxon>
        <taxon>Pseudomonadati</taxon>
        <taxon>Pseudomonadota</taxon>
        <taxon>Gammaproteobacteria</taxon>
        <taxon>Lysobacterales</taxon>
        <taxon>Lysobacteraceae</taxon>
        <taxon>Lysobacter</taxon>
        <taxon>environmental samples</taxon>
    </lineage>
</organism>
<reference evidence="2" key="1">
    <citation type="submission" date="2020-02" db="EMBL/GenBank/DDBJ databases">
        <authorList>
            <person name="Meier V. D."/>
        </authorList>
    </citation>
    <scope>NUCLEOTIDE SEQUENCE</scope>
    <source>
        <strain evidence="2">AVDCRST_MAG71</strain>
    </source>
</reference>
<sequence length="74" mass="8641">CTKLPTSRSCSRKPRRASRCGRPSTRRCSRASRRALTAVSRRGMTSTAGMPRRWRMRSAPLRARRTSPRRRNRR</sequence>
<name>A0A6J4KAF9_9GAMM</name>
<evidence type="ECO:0000256" key="1">
    <source>
        <dbReference type="SAM" id="MobiDB-lite"/>
    </source>
</evidence>
<dbReference type="AlphaFoldDB" id="A0A6J4KAF9"/>
<proteinExistence type="predicted"/>
<accession>A0A6J4KAF9</accession>
<gene>
    <name evidence="2" type="ORF">AVDCRST_MAG71-65</name>
</gene>
<evidence type="ECO:0000313" key="2">
    <source>
        <dbReference type="EMBL" id="CAA9300567.1"/>
    </source>
</evidence>
<protein>
    <submittedName>
        <fullName evidence="2">Uncharacterized protein</fullName>
    </submittedName>
</protein>
<feature type="non-terminal residue" evidence="2">
    <location>
        <position position="1"/>
    </location>
</feature>
<feature type="compositionally biased region" description="Basic residues" evidence="1">
    <location>
        <begin position="52"/>
        <end position="74"/>
    </location>
</feature>
<feature type="non-terminal residue" evidence="2">
    <location>
        <position position="74"/>
    </location>
</feature>
<feature type="region of interest" description="Disordered" evidence="1">
    <location>
        <begin position="1"/>
        <end position="74"/>
    </location>
</feature>